<dbReference type="OrthoDB" id="5986643at2759"/>
<proteinExistence type="predicted"/>
<feature type="region of interest" description="Disordered" evidence="1">
    <location>
        <begin position="79"/>
        <end position="108"/>
    </location>
</feature>
<gene>
    <name evidence="2" type="primary">jg14794</name>
    <name evidence="2" type="ORF">PAEG_LOCUS6353</name>
</gene>
<evidence type="ECO:0000313" key="2">
    <source>
        <dbReference type="EMBL" id="CAH2218528.1"/>
    </source>
</evidence>
<dbReference type="EMBL" id="CAKXAJ010019776">
    <property type="protein sequence ID" value="CAH2218528.1"/>
    <property type="molecule type" value="Genomic_DNA"/>
</dbReference>
<evidence type="ECO:0000256" key="1">
    <source>
        <dbReference type="SAM" id="MobiDB-lite"/>
    </source>
</evidence>
<protein>
    <submittedName>
        <fullName evidence="2">Jg14794 protein</fullName>
    </submittedName>
</protein>
<accession>A0A8S4QUY7</accession>
<sequence length="108" mass="12200">MELIQLIFERDLSLNSIQRMADCIDNEAEFRSRELNNIKKQFHSVQSKIEKHLAKKVILDFLEKELAALEVMSAAKHSARLTTMSDTSRQPTSVTRSGTSPAYADSST</sequence>
<dbReference type="AlphaFoldDB" id="A0A8S4QUY7"/>
<reference evidence="2" key="1">
    <citation type="submission" date="2022-03" db="EMBL/GenBank/DDBJ databases">
        <authorList>
            <person name="Lindestad O."/>
        </authorList>
    </citation>
    <scope>NUCLEOTIDE SEQUENCE</scope>
</reference>
<name>A0A8S4QUY7_9NEOP</name>
<evidence type="ECO:0000313" key="3">
    <source>
        <dbReference type="Proteomes" id="UP000838756"/>
    </source>
</evidence>
<organism evidence="2 3">
    <name type="scientific">Pararge aegeria aegeria</name>
    <dbReference type="NCBI Taxonomy" id="348720"/>
    <lineage>
        <taxon>Eukaryota</taxon>
        <taxon>Metazoa</taxon>
        <taxon>Ecdysozoa</taxon>
        <taxon>Arthropoda</taxon>
        <taxon>Hexapoda</taxon>
        <taxon>Insecta</taxon>
        <taxon>Pterygota</taxon>
        <taxon>Neoptera</taxon>
        <taxon>Endopterygota</taxon>
        <taxon>Lepidoptera</taxon>
        <taxon>Glossata</taxon>
        <taxon>Ditrysia</taxon>
        <taxon>Papilionoidea</taxon>
        <taxon>Nymphalidae</taxon>
        <taxon>Satyrinae</taxon>
        <taxon>Satyrini</taxon>
        <taxon>Parargina</taxon>
        <taxon>Pararge</taxon>
    </lineage>
</organism>
<keyword evidence="3" id="KW-1185">Reference proteome</keyword>
<feature type="compositionally biased region" description="Polar residues" evidence="1">
    <location>
        <begin position="80"/>
        <end position="108"/>
    </location>
</feature>
<dbReference type="Proteomes" id="UP000838756">
    <property type="component" value="Unassembled WGS sequence"/>
</dbReference>
<comment type="caution">
    <text evidence="2">The sequence shown here is derived from an EMBL/GenBank/DDBJ whole genome shotgun (WGS) entry which is preliminary data.</text>
</comment>